<dbReference type="PANTHER" id="PTHR45784:SF3">
    <property type="entry name" value="C-TYPE LECTIN DOMAIN FAMILY 4 MEMBER K-LIKE-RELATED"/>
    <property type="match status" value="1"/>
</dbReference>
<dbReference type="PROSITE" id="PS50041">
    <property type="entry name" value="C_TYPE_LECTIN_2"/>
    <property type="match status" value="1"/>
</dbReference>
<dbReference type="SMART" id="SM00034">
    <property type="entry name" value="CLECT"/>
    <property type="match status" value="1"/>
</dbReference>
<accession>A0A3Q1I023</accession>
<dbReference type="Proteomes" id="UP000265040">
    <property type="component" value="Chromosome 8"/>
</dbReference>
<reference evidence="3" key="3">
    <citation type="submission" date="2025-09" db="UniProtKB">
        <authorList>
            <consortium name="Ensembl"/>
        </authorList>
    </citation>
    <scope>IDENTIFICATION</scope>
</reference>
<reference evidence="3" key="2">
    <citation type="submission" date="2025-08" db="UniProtKB">
        <authorList>
            <consortium name="Ensembl"/>
        </authorList>
    </citation>
    <scope>IDENTIFICATION</scope>
</reference>
<dbReference type="InParanoid" id="A0A3Q1I023"/>
<evidence type="ECO:0000256" key="1">
    <source>
        <dbReference type="SAM" id="SignalP"/>
    </source>
</evidence>
<dbReference type="Gene3D" id="3.10.100.10">
    <property type="entry name" value="Mannose-Binding Protein A, subunit A"/>
    <property type="match status" value="1"/>
</dbReference>
<evidence type="ECO:0000313" key="3">
    <source>
        <dbReference type="Ensembl" id="ENSATEP00000014747.2"/>
    </source>
</evidence>
<dbReference type="Ensembl" id="ENSATET00000014981.2">
    <property type="protein sequence ID" value="ENSATEP00000014747.2"/>
    <property type="gene ID" value="ENSATEG00000010285.2"/>
</dbReference>
<keyword evidence="4" id="KW-1185">Reference proteome</keyword>
<proteinExistence type="predicted"/>
<dbReference type="PANTHER" id="PTHR45784">
    <property type="entry name" value="C-TYPE LECTIN DOMAIN FAMILY 20 MEMBER A-RELATED"/>
    <property type="match status" value="1"/>
</dbReference>
<organism evidence="3 4">
    <name type="scientific">Anabas testudineus</name>
    <name type="common">Climbing perch</name>
    <name type="synonym">Anthias testudineus</name>
    <dbReference type="NCBI Taxonomy" id="64144"/>
    <lineage>
        <taxon>Eukaryota</taxon>
        <taxon>Metazoa</taxon>
        <taxon>Chordata</taxon>
        <taxon>Craniata</taxon>
        <taxon>Vertebrata</taxon>
        <taxon>Euteleostomi</taxon>
        <taxon>Actinopterygii</taxon>
        <taxon>Neopterygii</taxon>
        <taxon>Teleostei</taxon>
        <taxon>Neoteleostei</taxon>
        <taxon>Acanthomorphata</taxon>
        <taxon>Anabantaria</taxon>
        <taxon>Anabantiformes</taxon>
        <taxon>Anabantoidei</taxon>
        <taxon>Anabantidae</taxon>
        <taxon>Anabas</taxon>
    </lineage>
</organism>
<dbReference type="OrthoDB" id="6369810at2759"/>
<feature type="chain" id="PRO_5030079660" description="C-type lectin domain-containing protein" evidence="1">
    <location>
        <begin position="34"/>
        <end position="150"/>
    </location>
</feature>
<dbReference type="InterPro" id="IPR001304">
    <property type="entry name" value="C-type_lectin-like"/>
</dbReference>
<evidence type="ECO:0000259" key="2">
    <source>
        <dbReference type="PROSITE" id="PS50041"/>
    </source>
</evidence>
<protein>
    <recommendedName>
        <fullName evidence="2">C-type lectin domain-containing protein</fullName>
    </recommendedName>
</protein>
<dbReference type="STRING" id="64144.ENSATEP00000014747"/>
<keyword evidence="1" id="KW-0732">Signal</keyword>
<dbReference type="GeneTree" id="ENSGT00940000163911"/>
<dbReference type="InterPro" id="IPR016186">
    <property type="entry name" value="C-type_lectin-like/link_sf"/>
</dbReference>
<sequence length="150" mass="17378">MSLWLTYMGLCFLPACFPHIYILLEEAMSWAEAQSYCRAVYTDLATVSSEDESNKLLAVQKNYNDSVWIGLYDDTNSWRWSLQNEGFYGGQFSMWNGGEPNNYGGLEDCVEMRNYGWNDGYSHTCKDNLFYVCYAGESFEKHMLCICYIV</sequence>
<feature type="domain" description="C-type lectin" evidence="2">
    <location>
        <begin position="21"/>
        <end position="134"/>
    </location>
</feature>
<name>A0A3Q1I023_ANATE</name>
<reference evidence="3" key="1">
    <citation type="submission" date="2021-04" db="EMBL/GenBank/DDBJ databases">
        <authorList>
            <consortium name="Wellcome Sanger Institute Data Sharing"/>
        </authorList>
    </citation>
    <scope>NUCLEOTIDE SEQUENCE [LARGE SCALE GENOMIC DNA]</scope>
</reference>
<dbReference type="InterPro" id="IPR016187">
    <property type="entry name" value="CTDL_fold"/>
</dbReference>
<dbReference type="AlphaFoldDB" id="A0A3Q1I023"/>
<dbReference type="SUPFAM" id="SSF56436">
    <property type="entry name" value="C-type lectin-like"/>
    <property type="match status" value="1"/>
</dbReference>
<evidence type="ECO:0000313" key="4">
    <source>
        <dbReference type="Proteomes" id="UP000265040"/>
    </source>
</evidence>
<feature type="signal peptide" evidence="1">
    <location>
        <begin position="1"/>
        <end position="33"/>
    </location>
</feature>
<dbReference type="Pfam" id="PF00059">
    <property type="entry name" value="Lectin_C"/>
    <property type="match status" value="1"/>
</dbReference>